<dbReference type="InterPro" id="IPR000301">
    <property type="entry name" value="Tetraspanin_animals"/>
</dbReference>
<keyword evidence="8" id="KW-1185">Reference proteome</keyword>
<name>A0A226DJ96_FOLCA</name>
<dbReference type="STRING" id="158441.A0A226DJ96"/>
<keyword evidence="5 6" id="KW-0472">Membrane</keyword>
<keyword evidence="3 6" id="KW-0812">Transmembrane</keyword>
<evidence type="ECO:0000313" key="7">
    <source>
        <dbReference type="EMBL" id="OXA45595.1"/>
    </source>
</evidence>
<dbReference type="PANTHER" id="PTHR19282:SF551">
    <property type="entry name" value="RE08073P-RELATED"/>
    <property type="match status" value="1"/>
</dbReference>
<dbReference type="AlphaFoldDB" id="A0A226DJ96"/>
<dbReference type="PIRSF" id="PIRSF002419">
    <property type="entry name" value="Tetraspanin"/>
    <property type="match status" value="1"/>
</dbReference>
<dbReference type="SUPFAM" id="SSF48652">
    <property type="entry name" value="Tetraspanin"/>
    <property type="match status" value="1"/>
</dbReference>
<dbReference type="GO" id="GO:0005886">
    <property type="term" value="C:plasma membrane"/>
    <property type="evidence" value="ECO:0007669"/>
    <property type="project" value="TreeGrafter"/>
</dbReference>
<dbReference type="Pfam" id="PF00335">
    <property type="entry name" value="Tetraspanin"/>
    <property type="match status" value="1"/>
</dbReference>
<feature type="transmembrane region" description="Helical" evidence="6">
    <location>
        <begin position="85"/>
        <end position="109"/>
    </location>
</feature>
<organism evidence="7 8">
    <name type="scientific">Folsomia candida</name>
    <name type="common">Springtail</name>
    <dbReference type="NCBI Taxonomy" id="158441"/>
    <lineage>
        <taxon>Eukaryota</taxon>
        <taxon>Metazoa</taxon>
        <taxon>Ecdysozoa</taxon>
        <taxon>Arthropoda</taxon>
        <taxon>Hexapoda</taxon>
        <taxon>Collembola</taxon>
        <taxon>Entomobryomorpha</taxon>
        <taxon>Isotomoidea</taxon>
        <taxon>Isotomidae</taxon>
        <taxon>Proisotominae</taxon>
        <taxon>Folsomia</taxon>
    </lineage>
</organism>
<proteinExistence type="inferred from homology"/>
<comment type="subcellular location">
    <subcellularLocation>
        <location evidence="1 6">Membrane</location>
        <topology evidence="1 6">Multi-pass membrane protein</topology>
    </subcellularLocation>
</comment>
<comment type="caution">
    <text evidence="7">The sequence shown here is derived from an EMBL/GenBank/DDBJ whole genome shotgun (WGS) entry which is preliminary data.</text>
</comment>
<dbReference type="OMA" id="MKSKSPY"/>
<evidence type="ECO:0000256" key="2">
    <source>
        <dbReference type="ARBA" id="ARBA00006840"/>
    </source>
</evidence>
<evidence type="ECO:0000256" key="4">
    <source>
        <dbReference type="ARBA" id="ARBA00022989"/>
    </source>
</evidence>
<feature type="transmembrane region" description="Helical" evidence="6">
    <location>
        <begin position="246"/>
        <end position="272"/>
    </location>
</feature>
<keyword evidence="4 6" id="KW-1133">Transmembrane helix</keyword>
<dbReference type="EMBL" id="LNIX01000017">
    <property type="protein sequence ID" value="OXA45595.1"/>
    <property type="molecule type" value="Genomic_DNA"/>
</dbReference>
<dbReference type="PRINTS" id="PR00259">
    <property type="entry name" value="TMFOUR"/>
</dbReference>
<evidence type="ECO:0000313" key="8">
    <source>
        <dbReference type="Proteomes" id="UP000198287"/>
    </source>
</evidence>
<accession>A0A226DJ96</accession>
<comment type="similarity">
    <text evidence="2 6">Belongs to the tetraspanin (TM4SF) family.</text>
</comment>
<evidence type="ECO:0000256" key="3">
    <source>
        <dbReference type="ARBA" id="ARBA00022692"/>
    </source>
</evidence>
<dbReference type="InterPro" id="IPR008952">
    <property type="entry name" value="Tetraspanin_EC2_sf"/>
</dbReference>
<dbReference type="Gene3D" id="1.10.1450.10">
    <property type="entry name" value="Tetraspanin"/>
    <property type="match status" value="1"/>
</dbReference>
<dbReference type="Proteomes" id="UP000198287">
    <property type="component" value="Unassembled WGS sequence"/>
</dbReference>
<evidence type="ECO:0000256" key="5">
    <source>
        <dbReference type="ARBA" id="ARBA00023136"/>
    </source>
</evidence>
<evidence type="ECO:0000256" key="1">
    <source>
        <dbReference type="ARBA" id="ARBA00004141"/>
    </source>
</evidence>
<reference evidence="7 8" key="1">
    <citation type="submission" date="2015-12" db="EMBL/GenBank/DDBJ databases">
        <title>The genome of Folsomia candida.</title>
        <authorList>
            <person name="Faddeeva A."/>
            <person name="Derks M.F."/>
            <person name="Anvar Y."/>
            <person name="Smit S."/>
            <person name="Van Straalen N."/>
            <person name="Roelofs D."/>
        </authorList>
    </citation>
    <scope>NUCLEOTIDE SEQUENCE [LARGE SCALE GENOMIC DNA]</scope>
    <source>
        <strain evidence="7 8">VU population</strain>
        <tissue evidence="7">Whole body</tissue>
    </source>
</reference>
<dbReference type="InterPro" id="IPR018499">
    <property type="entry name" value="Tetraspanin/Peripherin"/>
</dbReference>
<dbReference type="OrthoDB" id="10016273at2759"/>
<gene>
    <name evidence="7" type="ORF">Fcan01_19768</name>
</gene>
<feature type="transmembrane region" description="Helical" evidence="6">
    <location>
        <begin position="54"/>
        <end position="73"/>
    </location>
</feature>
<sequence>MGCYGCMKYGVIYVALLFLITGAAIVGLSAYLLAEQEPYMDLARPTDQDAYYLVYGKWFLVVAGSVMLLGGLLGCCGGFKQSSTLLTLFFAIVLLISFAELAGGVYCYLHQDDFVNHFRNLMKNSVQNYYGVEEYRTKAWDMIQIEMKCCGATGYKDYSSNILLRGNKPQEAQGAIDMTLSAIAPTSYEVPRSCCMDVADSQCDKARTIPFTASLPVVGDVFTSSLIYREGCAEKFIDWMKSKSPYFIGTLIGIGSVQLICLLFTCILIFAYRGRRSYKN</sequence>
<feature type="transmembrane region" description="Helical" evidence="6">
    <location>
        <begin position="12"/>
        <end position="34"/>
    </location>
</feature>
<protein>
    <recommendedName>
        <fullName evidence="6">Tetraspanin</fullName>
    </recommendedName>
</protein>
<dbReference type="PANTHER" id="PTHR19282">
    <property type="entry name" value="TETRASPANIN"/>
    <property type="match status" value="1"/>
</dbReference>
<evidence type="ECO:0000256" key="6">
    <source>
        <dbReference type="RuleBase" id="RU361218"/>
    </source>
</evidence>